<dbReference type="RefSeq" id="WP_343919584.1">
    <property type="nucleotide sequence ID" value="NZ_BAAAJT010000002.1"/>
</dbReference>
<proteinExistence type="predicted"/>
<evidence type="ECO:0000256" key="1">
    <source>
        <dbReference type="ARBA" id="ARBA00023015"/>
    </source>
</evidence>
<keyword evidence="1" id="KW-0805">Transcription regulation</keyword>
<evidence type="ECO:0000313" key="8">
    <source>
        <dbReference type="Proteomes" id="UP001597351"/>
    </source>
</evidence>
<dbReference type="Pfam" id="PF00440">
    <property type="entry name" value="TetR_N"/>
    <property type="match status" value="1"/>
</dbReference>
<name>A0ABW4TQF5_9ACTN</name>
<dbReference type="PANTHER" id="PTHR30055:SF234">
    <property type="entry name" value="HTH-TYPE TRANSCRIPTIONAL REGULATOR BETI"/>
    <property type="match status" value="1"/>
</dbReference>
<accession>A0ABW4TQF5</accession>
<dbReference type="Proteomes" id="UP001597351">
    <property type="component" value="Unassembled WGS sequence"/>
</dbReference>
<evidence type="ECO:0000259" key="6">
    <source>
        <dbReference type="PROSITE" id="PS50977"/>
    </source>
</evidence>
<evidence type="ECO:0000256" key="2">
    <source>
        <dbReference type="ARBA" id="ARBA00023125"/>
    </source>
</evidence>
<keyword evidence="3" id="KW-0804">Transcription</keyword>
<reference evidence="8" key="1">
    <citation type="journal article" date="2019" name="Int. J. Syst. Evol. Microbiol.">
        <title>The Global Catalogue of Microorganisms (GCM) 10K type strain sequencing project: providing services to taxonomists for standard genome sequencing and annotation.</title>
        <authorList>
            <consortium name="The Broad Institute Genomics Platform"/>
            <consortium name="The Broad Institute Genome Sequencing Center for Infectious Disease"/>
            <person name="Wu L."/>
            <person name="Ma J."/>
        </authorList>
    </citation>
    <scope>NUCLEOTIDE SEQUENCE [LARGE SCALE GENOMIC DNA]</scope>
    <source>
        <strain evidence="8">CGMCC 1.12477</strain>
    </source>
</reference>
<sequence length="211" mass="23142">MTRMDVRGGALPSRPYDGTRRRVAAHERRQRIAAAAAELFLEHGWTGTTMGEVARRADVSTDLVSGAFGGKPGLLMAAFRHAGFGERANVREALASLRLDDEPDLDVRLEWVVDLACRVMPGMAPFLEVLRVAGDQDADLRVLVMVAEDSFSATAAEVVRLIAPGEAPPDAADEVYQLLLAETYLTFTRSRGWSDERYRAWLSRSLAAAVR</sequence>
<dbReference type="PANTHER" id="PTHR30055">
    <property type="entry name" value="HTH-TYPE TRANSCRIPTIONAL REGULATOR RUTR"/>
    <property type="match status" value="1"/>
</dbReference>
<evidence type="ECO:0000313" key="7">
    <source>
        <dbReference type="EMBL" id="MFD1947979.1"/>
    </source>
</evidence>
<evidence type="ECO:0000256" key="4">
    <source>
        <dbReference type="PROSITE-ProRule" id="PRU00335"/>
    </source>
</evidence>
<feature type="DNA-binding region" description="H-T-H motif" evidence="4">
    <location>
        <begin position="49"/>
        <end position="68"/>
    </location>
</feature>
<keyword evidence="2 4" id="KW-0238">DNA-binding</keyword>
<evidence type="ECO:0000256" key="3">
    <source>
        <dbReference type="ARBA" id="ARBA00023163"/>
    </source>
</evidence>
<dbReference type="Gene3D" id="1.10.357.10">
    <property type="entry name" value="Tetracycline Repressor, domain 2"/>
    <property type="match status" value="1"/>
</dbReference>
<dbReference type="EMBL" id="JBHUGD010000003">
    <property type="protein sequence ID" value="MFD1947979.1"/>
    <property type="molecule type" value="Genomic_DNA"/>
</dbReference>
<dbReference type="InterPro" id="IPR009057">
    <property type="entry name" value="Homeodomain-like_sf"/>
</dbReference>
<protein>
    <submittedName>
        <fullName evidence="7">TetR/AcrR family transcriptional regulator</fullName>
    </submittedName>
</protein>
<dbReference type="PROSITE" id="PS50977">
    <property type="entry name" value="HTH_TETR_2"/>
    <property type="match status" value="1"/>
</dbReference>
<keyword evidence="8" id="KW-1185">Reference proteome</keyword>
<dbReference type="InterPro" id="IPR001647">
    <property type="entry name" value="HTH_TetR"/>
</dbReference>
<gene>
    <name evidence="7" type="ORF">ACFSDE_14360</name>
</gene>
<feature type="region of interest" description="Disordered" evidence="5">
    <location>
        <begin position="1"/>
        <end position="23"/>
    </location>
</feature>
<dbReference type="SUPFAM" id="SSF46689">
    <property type="entry name" value="Homeodomain-like"/>
    <property type="match status" value="1"/>
</dbReference>
<feature type="domain" description="HTH tetR-type" evidence="6">
    <location>
        <begin position="26"/>
        <end position="86"/>
    </location>
</feature>
<evidence type="ECO:0000256" key="5">
    <source>
        <dbReference type="SAM" id="MobiDB-lite"/>
    </source>
</evidence>
<dbReference type="InterPro" id="IPR050109">
    <property type="entry name" value="HTH-type_TetR-like_transc_reg"/>
</dbReference>
<organism evidence="7 8">
    <name type="scientific">Nocardioides aestuarii</name>
    <dbReference type="NCBI Taxonomy" id="252231"/>
    <lineage>
        <taxon>Bacteria</taxon>
        <taxon>Bacillati</taxon>
        <taxon>Actinomycetota</taxon>
        <taxon>Actinomycetes</taxon>
        <taxon>Propionibacteriales</taxon>
        <taxon>Nocardioidaceae</taxon>
        <taxon>Nocardioides</taxon>
    </lineage>
</organism>
<comment type="caution">
    <text evidence="7">The sequence shown here is derived from an EMBL/GenBank/DDBJ whole genome shotgun (WGS) entry which is preliminary data.</text>
</comment>